<protein>
    <submittedName>
        <fullName evidence="1">Uncharacterized protein</fullName>
    </submittedName>
</protein>
<gene>
    <name evidence="1" type="ORF">CEV34_0129</name>
</gene>
<proteinExistence type="predicted"/>
<reference evidence="1 2" key="1">
    <citation type="submission" date="2017-07" db="EMBL/GenBank/DDBJ databases">
        <title>Phylogenetic study on the rhizospheric bacterium Ochrobactrum sp. A44.</title>
        <authorList>
            <person name="Krzyzanowska D.M."/>
            <person name="Ossowicki A."/>
            <person name="Rajewska M."/>
            <person name="Maciag T."/>
            <person name="Kaczynski Z."/>
            <person name="Czerwicka M."/>
            <person name="Jafra S."/>
        </authorList>
    </citation>
    <scope>NUCLEOTIDE SEQUENCE [LARGE SCALE GENOMIC DNA]</scope>
    <source>
        <strain evidence="1 2">CCUG 30717</strain>
    </source>
</reference>
<evidence type="ECO:0000313" key="1">
    <source>
        <dbReference type="EMBL" id="OYR30776.1"/>
    </source>
</evidence>
<keyword evidence="2" id="KW-1185">Reference proteome</keyword>
<accession>A0A256GVK2</accession>
<dbReference type="Proteomes" id="UP000216188">
    <property type="component" value="Unassembled WGS sequence"/>
</dbReference>
<evidence type="ECO:0000313" key="2">
    <source>
        <dbReference type="Proteomes" id="UP000216188"/>
    </source>
</evidence>
<name>A0A256GVK2_9HYPH</name>
<sequence>MPLTANPYELARHDRDQLCEKARFDRAFFISTVYNFDWEVSRCAFVK</sequence>
<comment type="caution">
    <text evidence="1">The sequence shown here is derived from an EMBL/GenBank/DDBJ whole genome shotgun (WGS) entry which is preliminary data.</text>
</comment>
<dbReference type="EMBL" id="NNRM01000003">
    <property type="protein sequence ID" value="OYR30776.1"/>
    <property type="molecule type" value="Genomic_DNA"/>
</dbReference>
<dbReference type="AlphaFoldDB" id="A0A256GVK2"/>
<organism evidence="1 2">
    <name type="scientific">Brucella pseudogrignonensis</name>
    <dbReference type="NCBI Taxonomy" id="419475"/>
    <lineage>
        <taxon>Bacteria</taxon>
        <taxon>Pseudomonadati</taxon>
        <taxon>Pseudomonadota</taxon>
        <taxon>Alphaproteobacteria</taxon>
        <taxon>Hyphomicrobiales</taxon>
        <taxon>Brucellaceae</taxon>
        <taxon>Brucella/Ochrobactrum group</taxon>
        <taxon>Brucella</taxon>
    </lineage>
</organism>